<dbReference type="OrthoDB" id="5801564at2"/>
<gene>
    <name evidence="6" type="primary">lptE</name>
    <name evidence="8" type="ORF">D1Z90_00395</name>
</gene>
<keyword evidence="2 6" id="KW-0472">Membrane</keyword>
<dbReference type="Gene3D" id="3.30.160.150">
    <property type="entry name" value="Lipoprotein like domain"/>
    <property type="match status" value="1"/>
</dbReference>
<keyword evidence="4 6" id="KW-0998">Cell outer membrane</keyword>
<keyword evidence="9" id="KW-1185">Reference proteome</keyword>
<dbReference type="GO" id="GO:1990351">
    <property type="term" value="C:transporter complex"/>
    <property type="evidence" value="ECO:0007669"/>
    <property type="project" value="TreeGrafter"/>
</dbReference>
<evidence type="ECO:0000256" key="6">
    <source>
        <dbReference type="HAMAP-Rule" id="MF_01186"/>
    </source>
</evidence>
<dbReference type="HAMAP" id="MF_01186">
    <property type="entry name" value="LPS_assembly_LptE"/>
    <property type="match status" value="1"/>
</dbReference>
<dbReference type="EMBL" id="QZCH01000001">
    <property type="protein sequence ID" value="RJG51230.1"/>
    <property type="molecule type" value="Genomic_DNA"/>
</dbReference>
<dbReference type="GO" id="GO:0009279">
    <property type="term" value="C:cell outer membrane"/>
    <property type="evidence" value="ECO:0007669"/>
    <property type="project" value="UniProtKB-SubCell"/>
</dbReference>
<dbReference type="Pfam" id="PF04390">
    <property type="entry name" value="LptE"/>
    <property type="match status" value="1"/>
</dbReference>
<evidence type="ECO:0000256" key="4">
    <source>
        <dbReference type="ARBA" id="ARBA00023237"/>
    </source>
</evidence>
<evidence type="ECO:0000256" key="1">
    <source>
        <dbReference type="ARBA" id="ARBA00022729"/>
    </source>
</evidence>
<dbReference type="GO" id="GO:0001530">
    <property type="term" value="F:lipopolysaccharide binding"/>
    <property type="evidence" value="ECO:0007669"/>
    <property type="project" value="TreeGrafter"/>
</dbReference>
<keyword evidence="3 6" id="KW-0564">Palmitate</keyword>
<evidence type="ECO:0000256" key="2">
    <source>
        <dbReference type="ARBA" id="ARBA00023136"/>
    </source>
</evidence>
<sequence length="174" mass="19537">MQQLKKASLILATLLLLSACGFKPKGYVTNGGDIDKVYLQTADPYGPLTKEIERQLRYAKIEFIADLPDAEAVIAQDIVKLVVSGERQTSRVISLYDNASTAENEISYSVSYQILRPEQSPLAFDINIVRDSLENPQQALASSREDEMILRELQREAAYRIVRQLTTLELESSQ</sequence>
<reference evidence="8 9" key="2">
    <citation type="submission" date="2019-01" db="EMBL/GenBank/DDBJ databases">
        <title>Motilimonas pumilus sp. nov., isolated from the gut of sea cucumber (Apostichopus japonicus).</title>
        <authorList>
            <person name="Wang F.-Q."/>
            <person name="Ren L.-H."/>
            <person name="Lin Y.-W."/>
            <person name="Sun G.-H."/>
            <person name="Du Z.-J."/>
            <person name="Zhao J.-X."/>
            <person name="Liu X.-J."/>
            <person name="Liu L.-J."/>
        </authorList>
    </citation>
    <scope>NUCLEOTIDE SEQUENCE [LARGE SCALE GENOMIC DNA]</scope>
    <source>
        <strain evidence="8 9">PLHSC7-2</strain>
    </source>
</reference>
<reference evidence="8 9" key="1">
    <citation type="submission" date="2018-09" db="EMBL/GenBank/DDBJ databases">
        <authorList>
            <person name="Wang F."/>
        </authorList>
    </citation>
    <scope>NUCLEOTIDE SEQUENCE [LARGE SCALE GENOMIC DNA]</scope>
    <source>
        <strain evidence="8 9">PLHSC7-2</strain>
    </source>
</reference>
<feature type="chain" id="PRO_5019341742" description="LPS-assembly lipoprotein LptE" evidence="7">
    <location>
        <begin position="22"/>
        <end position="174"/>
    </location>
</feature>
<dbReference type="AlphaFoldDB" id="A0A418YK73"/>
<evidence type="ECO:0000313" key="9">
    <source>
        <dbReference type="Proteomes" id="UP000283255"/>
    </source>
</evidence>
<dbReference type="PROSITE" id="PS51257">
    <property type="entry name" value="PROKAR_LIPOPROTEIN"/>
    <property type="match status" value="1"/>
</dbReference>
<evidence type="ECO:0000313" key="8">
    <source>
        <dbReference type="EMBL" id="RJG51230.1"/>
    </source>
</evidence>
<dbReference type="RefSeq" id="WP_119908778.1">
    <property type="nucleotide sequence ID" value="NZ_QZCH01000001.1"/>
</dbReference>
<dbReference type="PANTHER" id="PTHR38098">
    <property type="entry name" value="LPS-ASSEMBLY LIPOPROTEIN LPTE"/>
    <property type="match status" value="1"/>
</dbReference>
<comment type="subcellular location">
    <subcellularLocation>
        <location evidence="6">Cell outer membrane</location>
        <topology evidence="6">Lipid-anchor</topology>
    </subcellularLocation>
</comment>
<evidence type="ECO:0000256" key="7">
    <source>
        <dbReference type="SAM" id="SignalP"/>
    </source>
</evidence>
<keyword evidence="1 6" id="KW-0732">Signal</keyword>
<dbReference type="GO" id="GO:0043165">
    <property type="term" value="P:Gram-negative-bacterium-type cell outer membrane assembly"/>
    <property type="evidence" value="ECO:0007669"/>
    <property type="project" value="UniProtKB-UniRule"/>
</dbReference>
<comment type="similarity">
    <text evidence="6">Belongs to the LptE lipoprotein family.</text>
</comment>
<comment type="caution">
    <text evidence="8">The sequence shown here is derived from an EMBL/GenBank/DDBJ whole genome shotgun (WGS) entry which is preliminary data.</text>
</comment>
<feature type="signal peptide" evidence="7">
    <location>
        <begin position="1"/>
        <end position="21"/>
    </location>
</feature>
<dbReference type="GO" id="GO:0015920">
    <property type="term" value="P:lipopolysaccharide transport"/>
    <property type="evidence" value="ECO:0007669"/>
    <property type="project" value="TreeGrafter"/>
</dbReference>
<comment type="subunit">
    <text evidence="6">Component of the lipopolysaccharide transport and assembly complex. Interacts with LptD.</text>
</comment>
<evidence type="ECO:0000256" key="3">
    <source>
        <dbReference type="ARBA" id="ARBA00023139"/>
    </source>
</evidence>
<evidence type="ECO:0000256" key="5">
    <source>
        <dbReference type="ARBA" id="ARBA00023288"/>
    </source>
</evidence>
<organism evidence="8 9">
    <name type="scientific">Motilimonas pumila</name>
    <dbReference type="NCBI Taxonomy" id="2303987"/>
    <lineage>
        <taxon>Bacteria</taxon>
        <taxon>Pseudomonadati</taxon>
        <taxon>Pseudomonadota</taxon>
        <taxon>Gammaproteobacteria</taxon>
        <taxon>Alteromonadales</taxon>
        <taxon>Alteromonadales genera incertae sedis</taxon>
        <taxon>Motilimonas</taxon>
    </lineage>
</organism>
<comment type="function">
    <text evidence="6">Together with LptD, is involved in the assembly of lipopolysaccharide (LPS) at the surface of the outer membrane. Required for the proper assembly of LptD. Binds LPS and may serve as the LPS recognition site at the outer membrane.</text>
</comment>
<dbReference type="PANTHER" id="PTHR38098:SF1">
    <property type="entry name" value="LPS-ASSEMBLY LIPOPROTEIN LPTE"/>
    <property type="match status" value="1"/>
</dbReference>
<protein>
    <recommendedName>
        <fullName evidence="6">LPS-assembly lipoprotein LptE</fullName>
    </recommendedName>
</protein>
<name>A0A418YK73_9GAMM</name>
<keyword evidence="5 6" id="KW-0449">Lipoprotein</keyword>
<dbReference type="InterPro" id="IPR007485">
    <property type="entry name" value="LPS_assembly_LptE"/>
</dbReference>
<proteinExistence type="inferred from homology"/>
<dbReference type="Proteomes" id="UP000283255">
    <property type="component" value="Unassembled WGS sequence"/>
</dbReference>
<accession>A0A418YK73</accession>